<evidence type="ECO:0000313" key="2">
    <source>
        <dbReference type="EMBL" id="PJA20465.1"/>
    </source>
</evidence>
<name>A0A2M7W469_9BACT</name>
<dbReference type="EMBL" id="PFQF01000027">
    <property type="protein sequence ID" value="PJA20465.1"/>
    <property type="molecule type" value="Genomic_DNA"/>
</dbReference>
<feature type="compositionally biased region" description="Polar residues" evidence="1">
    <location>
        <begin position="75"/>
        <end position="95"/>
    </location>
</feature>
<sequence length="103" mass="11522">MEIENIDELKNLIREIVKDELGKTNSVSEKPVESSKPDNLHEVNKIREKISQIPTQDDIPRAIPSTPLSPGEHSAQPTQTDLNSNNPTTQTQPVQPNIDDMEI</sequence>
<proteinExistence type="predicted"/>
<accession>A0A2M7W469</accession>
<dbReference type="Proteomes" id="UP000230137">
    <property type="component" value="Unassembled WGS sequence"/>
</dbReference>
<protein>
    <submittedName>
        <fullName evidence="2">Uncharacterized protein</fullName>
    </submittedName>
</protein>
<feature type="region of interest" description="Disordered" evidence="1">
    <location>
        <begin position="53"/>
        <end position="103"/>
    </location>
</feature>
<reference evidence="3" key="1">
    <citation type="submission" date="2017-09" db="EMBL/GenBank/DDBJ databases">
        <title>Depth-based differentiation of microbial function through sediment-hosted aquifers and enrichment of novel symbionts in the deep terrestrial subsurface.</title>
        <authorList>
            <person name="Probst A.J."/>
            <person name="Ladd B."/>
            <person name="Jarett J.K."/>
            <person name="Geller-Mcgrath D.E."/>
            <person name="Sieber C.M.K."/>
            <person name="Emerson J.B."/>
            <person name="Anantharaman K."/>
            <person name="Thomas B.C."/>
            <person name="Malmstrom R."/>
            <person name="Stieglmeier M."/>
            <person name="Klingl A."/>
            <person name="Woyke T."/>
            <person name="Ryan C.M."/>
            <person name="Banfield J.F."/>
        </authorList>
    </citation>
    <scope>NUCLEOTIDE SEQUENCE [LARGE SCALE GENOMIC DNA]</scope>
</reference>
<organism evidence="2 3">
    <name type="scientific">Candidatus Berkelbacteria bacterium CG_4_10_14_0_2_um_filter_35_9_33_12</name>
    <dbReference type="NCBI Taxonomy" id="1974499"/>
    <lineage>
        <taxon>Bacteria</taxon>
        <taxon>Candidatus Berkelbacteria</taxon>
    </lineage>
</organism>
<comment type="caution">
    <text evidence="2">The sequence shown here is derived from an EMBL/GenBank/DDBJ whole genome shotgun (WGS) entry which is preliminary data.</text>
</comment>
<gene>
    <name evidence="2" type="ORF">COX60_01580</name>
</gene>
<evidence type="ECO:0000313" key="3">
    <source>
        <dbReference type="Proteomes" id="UP000230137"/>
    </source>
</evidence>
<dbReference type="AlphaFoldDB" id="A0A2M7W469"/>
<evidence type="ECO:0000256" key="1">
    <source>
        <dbReference type="SAM" id="MobiDB-lite"/>
    </source>
</evidence>